<dbReference type="RefSeq" id="WP_093285135.1">
    <property type="nucleotide sequence ID" value="NZ_FOFS01000006.1"/>
</dbReference>
<dbReference type="InterPro" id="IPR050237">
    <property type="entry name" value="ATP-dep_AMP-bd_enzyme"/>
</dbReference>
<dbReference type="PROSITE" id="PS00455">
    <property type="entry name" value="AMP_BINDING"/>
    <property type="match status" value="1"/>
</dbReference>
<dbReference type="Proteomes" id="UP000199233">
    <property type="component" value="Unassembled WGS sequence"/>
</dbReference>
<name>A0A1H9FZZ6_9GAMM</name>
<dbReference type="Gene3D" id="3.30.300.30">
    <property type="match status" value="1"/>
</dbReference>
<proteinExistence type="predicted"/>
<dbReference type="OrthoDB" id="9803968at2"/>
<gene>
    <name evidence="3" type="ORF">SAMN04488038_106166</name>
</gene>
<dbReference type="InterPro" id="IPR025110">
    <property type="entry name" value="AMP-bd_C"/>
</dbReference>
<sequence length="567" mass="61502">MQATPSLSLVHGIALSEEPGIGALTIPAYLREVVQRYGAREALVMHQHGGVERWSYDTLMAKSMEVAKALIASGVGKDSRVGILMTNRLEFLSMLFGTALAGGVAVALSTFSTTAELEYLVRASGVSVLAFDGRVLKKDFGAALAEIEPALLQARPGEIRSAKFPFLRHLLRLPSVTNPLSDEVIAGEVFEPWAAFLARGRDIPDAVVEARADLVKPSDAGGLFFSSGTTSLPKGILHAQRAFAIQWWRWPRVMSVKGAVRSWTGNGFFWSGNISMIVGVALSTGGAAVLQPYFEPDQALHLMEVEKVNFLSGRPHQWARLQECPGWATADLSSLHYVTNSELMKEHPTVNTDWRLPMSFGTSETMTINTSYSADTPAEQYAGSAGVPLPGNTLKIIDPDSGALRPRGERGEICIKGPTLMLGYLGKGAEDCFDEEGYYRTGDGGYVDAEGRLYWEGRLTEIIRTGGANVSPLEIDALLSSYPGVRRAQTVGVPDRLLGELVVSCVVPQDDARLEESTIRDFLKDKLASFKVPRRVLILRDEEVQVTGNGKVKLAELRALAAQRLAG</sequence>
<protein>
    <submittedName>
        <fullName evidence="3">AMP-binding enzyme C-terminal domain-containing protein</fullName>
    </submittedName>
</protein>
<dbReference type="Gene3D" id="3.40.50.12780">
    <property type="entry name" value="N-terminal domain of ligase-like"/>
    <property type="match status" value="1"/>
</dbReference>
<dbReference type="InterPro" id="IPR000873">
    <property type="entry name" value="AMP-dep_synth/lig_dom"/>
</dbReference>
<dbReference type="GO" id="GO:0016878">
    <property type="term" value="F:acid-thiol ligase activity"/>
    <property type="evidence" value="ECO:0007669"/>
    <property type="project" value="UniProtKB-ARBA"/>
</dbReference>
<dbReference type="CDD" id="cd04433">
    <property type="entry name" value="AFD_class_I"/>
    <property type="match status" value="1"/>
</dbReference>
<dbReference type="EMBL" id="FOFS01000006">
    <property type="protein sequence ID" value="SEQ43437.1"/>
    <property type="molecule type" value="Genomic_DNA"/>
</dbReference>
<evidence type="ECO:0000313" key="3">
    <source>
        <dbReference type="EMBL" id="SEQ43437.1"/>
    </source>
</evidence>
<feature type="domain" description="AMP-dependent synthetase/ligase" evidence="1">
    <location>
        <begin position="31"/>
        <end position="425"/>
    </location>
</feature>
<reference evidence="3 4" key="1">
    <citation type="submission" date="2016-10" db="EMBL/GenBank/DDBJ databases">
        <authorList>
            <person name="de Groot N.N."/>
        </authorList>
    </citation>
    <scope>NUCLEOTIDE SEQUENCE [LARGE SCALE GENOMIC DNA]</scope>
    <source>
        <strain evidence="3 4">DSM 25927</strain>
    </source>
</reference>
<keyword evidence="4" id="KW-1185">Reference proteome</keyword>
<organism evidence="3 4">
    <name type="scientific">Solimonas aquatica</name>
    <dbReference type="NCBI Taxonomy" id="489703"/>
    <lineage>
        <taxon>Bacteria</taxon>
        <taxon>Pseudomonadati</taxon>
        <taxon>Pseudomonadota</taxon>
        <taxon>Gammaproteobacteria</taxon>
        <taxon>Nevskiales</taxon>
        <taxon>Nevskiaceae</taxon>
        <taxon>Solimonas</taxon>
    </lineage>
</organism>
<dbReference type="InterPro" id="IPR020845">
    <property type="entry name" value="AMP-binding_CS"/>
</dbReference>
<dbReference type="PANTHER" id="PTHR43767:SF1">
    <property type="entry name" value="NONRIBOSOMAL PEPTIDE SYNTHASE PES1 (EUROFUNG)-RELATED"/>
    <property type="match status" value="1"/>
</dbReference>
<evidence type="ECO:0000313" key="4">
    <source>
        <dbReference type="Proteomes" id="UP000199233"/>
    </source>
</evidence>
<accession>A0A1H9FZZ6</accession>
<dbReference type="InterPro" id="IPR045851">
    <property type="entry name" value="AMP-bd_C_sf"/>
</dbReference>
<evidence type="ECO:0000259" key="2">
    <source>
        <dbReference type="Pfam" id="PF13193"/>
    </source>
</evidence>
<dbReference type="STRING" id="489703.SAMN04488038_106166"/>
<evidence type="ECO:0000259" key="1">
    <source>
        <dbReference type="Pfam" id="PF00501"/>
    </source>
</evidence>
<dbReference type="Pfam" id="PF00501">
    <property type="entry name" value="AMP-binding"/>
    <property type="match status" value="1"/>
</dbReference>
<dbReference type="InterPro" id="IPR042099">
    <property type="entry name" value="ANL_N_sf"/>
</dbReference>
<dbReference type="PANTHER" id="PTHR43767">
    <property type="entry name" value="LONG-CHAIN-FATTY-ACID--COA LIGASE"/>
    <property type="match status" value="1"/>
</dbReference>
<dbReference type="Pfam" id="PF13193">
    <property type="entry name" value="AMP-binding_C"/>
    <property type="match status" value="1"/>
</dbReference>
<feature type="domain" description="AMP-binding enzyme C-terminal" evidence="2">
    <location>
        <begin position="474"/>
        <end position="551"/>
    </location>
</feature>
<dbReference type="SUPFAM" id="SSF56801">
    <property type="entry name" value="Acetyl-CoA synthetase-like"/>
    <property type="match status" value="1"/>
</dbReference>
<dbReference type="AlphaFoldDB" id="A0A1H9FZZ6"/>